<dbReference type="AlphaFoldDB" id="A0A1D8NGA4"/>
<dbReference type="Gene3D" id="3.90.15.10">
    <property type="entry name" value="Topoisomerase I, Chain A, domain 3"/>
    <property type="match status" value="1"/>
</dbReference>
<dbReference type="SMART" id="SM00435">
    <property type="entry name" value="TOPEUc"/>
    <property type="match status" value="1"/>
</dbReference>
<keyword evidence="8" id="KW-0175">Coiled coil</keyword>
<comment type="similarity">
    <text evidence="2 6 7">Belongs to the type IB topoisomerase family.</text>
</comment>
<evidence type="ECO:0000256" key="8">
    <source>
        <dbReference type="SAM" id="Coils"/>
    </source>
</evidence>
<dbReference type="CDD" id="cd03488">
    <property type="entry name" value="Topoisomer_IB_N_htopoI_like"/>
    <property type="match status" value="1"/>
</dbReference>
<dbReference type="FunFam" id="1.10.10.41:FF:000001">
    <property type="entry name" value="DNA topoisomerase I"/>
    <property type="match status" value="1"/>
</dbReference>
<comment type="function">
    <text evidence="7">Releases the supercoiling and torsional tension of DNA introduced during the DNA replication and transcription by transiently cleaving and rejoining one strand of the DNA duplex. Introduces a single-strand break via transesterification at the specific target site 5'-[CT]CCTTp site in duplex DNA. The scissile phosphodiester is attacked by the catalytic tyrosine of the enzyme, resulting in the formation of a DNA-(3'-phosphotyrosyl)-enzyme intermediate and the expulsion of a 5'-OH DNA strand. The free DNA strand then undergoes passage around the unbroken strand thus removing DNA supercoils. Finally, in the religation step, the DNA 5'-OH attacks the covalent intermediate to expel the active-site tyrosine and restore the DNA phosphodiester backbone.</text>
</comment>
<dbReference type="SUPFAM" id="SSF56349">
    <property type="entry name" value="DNA breaking-rejoining enzymes"/>
    <property type="match status" value="1"/>
</dbReference>
<dbReference type="RefSeq" id="XP_503300.3">
    <property type="nucleotide sequence ID" value="XM_503300.3"/>
</dbReference>
<dbReference type="InterPro" id="IPR013030">
    <property type="entry name" value="DNA_topo_DNA_db_N_dom2"/>
</dbReference>
<evidence type="ECO:0000256" key="3">
    <source>
        <dbReference type="ARBA" id="ARBA00023029"/>
    </source>
</evidence>
<dbReference type="EC" id="5.6.2.1" evidence="7"/>
<evidence type="ECO:0000256" key="4">
    <source>
        <dbReference type="ARBA" id="ARBA00023125"/>
    </source>
</evidence>
<keyword evidence="3 6" id="KW-0799">Topoisomerase</keyword>
<dbReference type="InterPro" id="IPR013499">
    <property type="entry name" value="TopoI_euk"/>
</dbReference>
<comment type="catalytic activity">
    <reaction evidence="1 6 7">
        <text>ATP-independent breakage of single-stranded DNA, followed by passage and rejoining.</text>
        <dbReference type="EC" id="5.6.2.1"/>
    </reaction>
</comment>
<dbReference type="GO" id="GO:0006265">
    <property type="term" value="P:DNA topological change"/>
    <property type="evidence" value="ECO:0007669"/>
    <property type="project" value="UniProtKB-UniRule"/>
</dbReference>
<dbReference type="InterPro" id="IPR014711">
    <property type="entry name" value="TopoI_cat_a-hlx-sub_euk"/>
</dbReference>
<protein>
    <recommendedName>
        <fullName evidence="7">DNA topoisomerase I</fullName>
        <ecNumber evidence="7">5.6.2.1</ecNumber>
    </recommendedName>
    <alternativeName>
        <fullName evidence="7">DNA topoisomerase 1</fullName>
    </alternativeName>
</protein>
<dbReference type="InterPro" id="IPR051062">
    <property type="entry name" value="Topoisomerase_IB"/>
</dbReference>
<dbReference type="FunFam" id="2.170.11.10:FF:000001">
    <property type="entry name" value="DNA topoisomerase I"/>
    <property type="match status" value="1"/>
</dbReference>
<evidence type="ECO:0000256" key="9">
    <source>
        <dbReference type="SAM" id="MobiDB-lite"/>
    </source>
</evidence>
<feature type="coiled-coil region" evidence="8">
    <location>
        <begin position="813"/>
        <end position="872"/>
    </location>
</feature>
<dbReference type="FunFam" id="3.90.15.10:FF:000002">
    <property type="entry name" value="DNA topoisomerase I"/>
    <property type="match status" value="1"/>
</dbReference>
<gene>
    <name evidence="11" type="ORF">YALI1_D34487g</name>
</gene>
<evidence type="ECO:0000256" key="2">
    <source>
        <dbReference type="ARBA" id="ARBA00006645"/>
    </source>
</evidence>
<dbReference type="GO" id="GO:0006338">
    <property type="term" value="P:chromatin remodeling"/>
    <property type="evidence" value="ECO:0007669"/>
    <property type="project" value="UniProtKB-ARBA"/>
</dbReference>
<dbReference type="PANTHER" id="PTHR10290">
    <property type="entry name" value="DNA TOPOISOMERASE I"/>
    <property type="match status" value="1"/>
</dbReference>
<dbReference type="Gene3D" id="2.170.11.10">
    <property type="entry name" value="DNA Topoisomerase I, domain 2"/>
    <property type="match status" value="1"/>
</dbReference>
<dbReference type="Pfam" id="PF02919">
    <property type="entry name" value="Topoisom_I_N"/>
    <property type="match status" value="1"/>
</dbReference>
<dbReference type="Pfam" id="PF14370">
    <property type="entry name" value="Topo_C_assoc"/>
    <property type="match status" value="1"/>
</dbReference>
<dbReference type="PANTHER" id="PTHR10290:SF3">
    <property type="entry name" value="DNA TOPOISOMERASE 1"/>
    <property type="match status" value="1"/>
</dbReference>
<dbReference type="PROSITE" id="PS52038">
    <property type="entry name" value="TOPO_IB_2"/>
    <property type="match status" value="1"/>
</dbReference>
<dbReference type="GO" id="GO:0005730">
    <property type="term" value="C:nucleolus"/>
    <property type="evidence" value="ECO:0007669"/>
    <property type="project" value="TreeGrafter"/>
</dbReference>
<dbReference type="InterPro" id="IPR036202">
    <property type="entry name" value="TopoI_DNA-bd_euk_N_sf"/>
</dbReference>
<feature type="domain" description="DNA topoisomerase I eukaryotic-type" evidence="10">
    <location>
        <begin position="452"/>
        <end position="898"/>
    </location>
</feature>
<evidence type="ECO:0000256" key="6">
    <source>
        <dbReference type="PROSITE-ProRule" id="PRU01382"/>
    </source>
</evidence>
<dbReference type="InterPro" id="IPR018521">
    <property type="entry name" value="TopoIB_AS"/>
</dbReference>
<dbReference type="InterPro" id="IPR013500">
    <property type="entry name" value="TopoI_cat_euk"/>
</dbReference>
<evidence type="ECO:0000256" key="5">
    <source>
        <dbReference type="ARBA" id="ARBA00023235"/>
    </source>
</evidence>
<dbReference type="KEGG" id="yli:2910222"/>
<dbReference type="GO" id="GO:0007059">
    <property type="term" value="P:chromosome segregation"/>
    <property type="evidence" value="ECO:0007669"/>
    <property type="project" value="TreeGrafter"/>
</dbReference>
<dbReference type="VEuPathDB" id="FungiDB:YALI1_D34487g"/>
<dbReference type="InterPro" id="IPR011010">
    <property type="entry name" value="DNA_brk_join_enz"/>
</dbReference>
<dbReference type="GO" id="GO:0006260">
    <property type="term" value="P:DNA replication"/>
    <property type="evidence" value="ECO:0007669"/>
    <property type="project" value="TreeGrafter"/>
</dbReference>
<dbReference type="GO" id="GO:0005694">
    <property type="term" value="C:chromosome"/>
    <property type="evidence" value="ECO:0007669"/>
    <property type="project" value="InterPro"/>
</dbReference>
<dbReference type="SUPFAM" id="SSF56741">
    <property type="entry name" value="Eukaryotic DNA topoisomerase I, N-terminal DNA-binding fragment"/>
    <property type="match status" value="1"/>
</dbReference>
<dbReference type="InterPro" id="IPR014727">
    <property type="entry name" value="TopoI_cat_a/b-sub_euk"/>
</dbReference>
<dbReference type="FunFam" id="1.10.132.10:FF:000003">
    <property type="entry name" value="DNA topoisomerase I"/>
    <property type="match status" value="1"/>
</dbReference>
<name>A0A1D8NGA4_YARLL</name>
<dbReference type="EMBL" id="CP017556">
    <property type="protein sequence ID" value="AOW04665.1"/>
    <property type="molecule type" value="Genomic_DNA"/>
</dbReference>
<feature type="active site" description="O-(3'-phospho-DNA)-tyrosine intermediate" evidence="6">
    <location>
        <position position="884"/>
    </location>
</feature>
<dbReference type="PROSITE" id="PS00176">
    <property type="entry name" value="TOPO_IB_1"/>
    <property type="match status" value="1"/>
</dbReference>
<evidence type="ECO:0000256" key="7">
    <source>
        <dbReference type="RuleBase" id="RU365101"/>
    </source>
</evidence>
<dbReference type="GeneID" id="2910222"/>
<accession>A0A1D8NGA4</accession>
<feature type="compositionally biased region" description="Low complexity" evidence="9">
    <location>
        <begin position="233"/>
        <end position="248"/>
    </location>
</feature>
<dbReference type="VEuPathDB" id="FungiDB:YALI0_D26103g"/>
<evidence type="ECO:0000313" key="12">
    <source>
        <dbReference type="Proteomes" id="UP000182444"/>
    </source>
</evidence>
<dbReference type="GO" id="GO:0003677">
    <property type="term" value="F:DNA binding"/>
    <property type="evidence" value="ECO:0007669"/>
    <property type="project" value="UniProtKB-UniRule"/>
</dbReference>
<keyword evidence="4 6" id="KW-0238">DNA-binding</keyword>
<evidence type="ECO:0000313" key="11">
    <source>
        <dbReference type="EMBL" id="AOW04665.1"/>
    </source>
</evidence>
<reference evidence="11 12" key="1">
    <citation type="journal article" date="2016" name="PLoS ONE">
        <title>Sequence Assembly of Yarrowia lipolytica Strain W29/CLIB89 Shows Transposable Element Diversity.</title>
        <authorList>
            <person name="Magnan C."/>
            <person name="Yu J."/>
            <person name="Chang I."/>
            <person name="Jahn E."/>
            <person name="Kanomata Y."/>
            <person name="Wu J."/>
            <person name="Zeller M."/>
            <person name="Oakes M."/>
            <person name="Baldi P."/>
            <person name="Sandmeyer S."/>
        </authorList>
    </citation>
    <scope>NUCLEOTIDE SEQUENCE [LARGE SCALE GENOMIC DNA]</scope>
    <source>
        <strain evidence="12">CLIB89(W29)</strain>
    </source>
</reference>
<keyword evidence="5 6" id="KW-0413">Isomerase</keyword>
<proteinExistence type="inferred from homology"/>
<evidence type="ECO:0000256" key="1">
    <source>
        <dbReference type="ARBA" id="ARBA00000213"/>
    </source>
</evidence>
<dbReference type="PRINTS" id="PR00416">
    <property type="entry name" value="EUTPISMRASEI"/>
</dbReference>
<feature type="region of interest" description="Disordered" evidence="9">
    <location>
        <begin position="174"/>
        <end position="248"/>
    </location>
</feature>
<dbReference type="eggNOG" id="KOG0981">
    <property type="taxonomic scope" value="Eukaryota"/>
</dbReference>
<dbReference type="CDD" id="cd00659">
    <property type="entry name" value="Topo_IB_C"/>
    <property type="match status" value="1"/>
</dbReference>
<dbReference type="InterPro" id="IPR048045">
    <property type="entry name" value="Topoisomer_I_DNA-bd"/>
</dbReference>
<feature type="compositionally biased region" description="Low complexity" evidence="9">
    <location>
        <begin position="212"/>
        <end position="226"/>
    </location>
</feature>
<evidence type="ECO:0000259" key="10">
    <source>
        <dbReference type="SMART" id="SM00435"/>
    </source>
</evidence>
<dbReference type="InterPro" id="IPR025834">
    <property type="entry name" value="TopoI_C_dom"/>
</dbReference>
<dbReference type="Proteomes" id="UP000182444">
    <property type="component" value="Chromosome 1D"/>
</dbReference>
<dbReference type="Pfam" id="PF01028">
    <property type="entry name" value="Topoisom_I"/>
    <property type="match status" value="1"/>
</dbReference>
<dbReference type="InterPro" id="IPR008336">
    <property type="entry name" value="TopoI_DNA-bd_euk"/>
</dbReference>
<dbReference type="InterPro" id="IPR013034">
    <property type="entry name" value="DNA_topo_DNA_db_N_dom1"/>
</dbReference>
<dbReference type="InterPro" id="IPR001631">
    <property type="entry name" value="TopoI"/>
</dbReference>
<dbReference type="Gene3D" id="1.10.10.41">
    <property type="entry name" value="Yeast DNA topoisomerase - domain 1"/>
    <property type="match status" value="1"/>
</dbReference>
<sequence>MPCTGNVYLSGFQTCVVKVTLTCCELTVSDEKIHSGVDKILPGKTKNGKCSVSCDFQPLAKPILDTGEALRTASDSVSCYTSSPTLKAGGIERSDTLQCASRNFCFSLFSFFFSSSLSFRRPRNAEINVFLIRRVPILCPLRPLIRSVNRPINRFVHRPVSRLLTTMPARIITSDDEDDLMPPSRPSTVKRVKDEDDDDAPVVKKVKKESSTPKASPKVKKATTTTKVKKESTTNAKKAPVKKTTTTTIKKDPVKQQTVKKTTIKKETVGADGKIKKEETEEAEDVYKWWENDNQDDSIKWETLEHKGVMFPPEYEPLPKNVLMKYDGTPVVLPHAAEEVAGFFGAMLETDHAKNPTFQKNFFNDFKAVLKESGGAKDKDGNNVQIKAFSKCDFSDMYAHFEKMREEKKAMSAAEKKAIKAERDKIEEPFKVCLLNGRKEQVGNFRIEPPGLFRGRGAHPKTGKLKRRVMPEQITINIGKGVPVPEPPAGHKWGEVRHDNSVAWLAMWHENINNSIKYVLFAANSSLKGMSDYKKFEKARELKKHVATIRKDYEKELKSEAMFERQRATAMYLIDVLALRAGGEKGDDEADTVGCCSLRYEHITLSPPNIVEFDFLGKDSIRYHQEVEVSPQVFKNLRIFKKAPKKVGDDIFDRLDPSVLNKHLQNYMPGLTAKVFRTYNASKTMDDQLALIPNEGTVAEKLVKFNAANRAVAILCNHQKTVSKTHGESVGKIEDRINEVVWQKWRHKRMLLDLEPKLLKKEPKLFEDLDELSKEEKTACANRLLEKDSERWTKKFERDNEKLVAEKQKPKPKSELNAKLKDLADTNKQYLKEIKSNKVEGKGTVEKLRAQVEKLETRVTTMRMQLKDKEDNSSVALGTSKMNYIDPRLTVKFSKKYDVPIEKLFTKTLRDKFQWAIQSADEDWEF</sequence>
<dbReference type="GO" id="GO:0003917">
    <property type="term" value="F:DNA topoisomerase type I (single strand cut, ATP-independent) activity"/>
    <property type="evidence" value="ECO:0007669"/>
    <property type="project" value="UniProtKB-UniRule"/>
</dbReference>
<dbReference type="Gene3D" id="1.10.132.10">
    <property type="match status" value="1"/>
</dbReference>
<organism evidence="11 12">
    <name type="scientific">Yarrowia lipolytica</name>
    <name type="common">Candida lipolytica</name>
    <dbReference type="NCBI Taxonomy" id="4952"/>
    <lineage>
        <taxon>Eukaryota</taxon>
        <taxon>Fungi</taxon>
        <taxon>Dikarya</taxon>
        <taxon>Ascomycota</taxon>
        <taxon>Saccharomycotina</taxon>
        <taxon>Dipodascomycetes</taxon>
        <taxon>Dipodascales</taxon>
        <taxon>Dipodascales incertae sedis</taxon>
        <taxon>Yarrowia</taxon>
    </lineage>
</organism>